<dbReference type="InterPro" id="IPR046335">
    <property type="entry name" value="LacI/GalR-like_sensor"/>
</dbReference>
<evidence type="ECO:0000259" key="4">
    <source>
        <dbReference type="PROSITE" id="PS50932"/>
    </source>
</evidence>
<dbReference type="OrthoDB" id="367059at2"/>
<name>A0A5C1Q8I7_9SPIO</name>
<dbReference type="RefSeq" id="WP_149566936.1">
    <property type="nucleotide sequence ID" value="NZ_CP035807.1"/>
</dbReference>
<dbReference type="Gene3D" id="3.40.50.2300">
    <property type="match status" value="2"/>
</dbReference>
<evidence type="ECO:0000313" key="6">
    <source>
        <dbReference type="Proteomes" id="UP000323824"/>
    </source>
</evidence>
<keyword evidence="6" id="KW-1185">Reference proteome</keyword>
<dbReference type="PANTHER" id="PTHR30146:SF109">
    <property type="entry name" value="HTH-TYPE TRANSCRIPTIONAL REGULATOR GALS"/>
    <property type="match status" value="1"/>
</dbReference>
<dbReference type="PANTHER" id="PTHR30146">
    <property type="entry name" value="LACI-RELATED TRANSCRIPTIONAL REPRESSOR"/>
    <property type="match status" value="1"/>
</dbReference>
<dbReference type="EMBL" id="CP035807">
    <property type="protein sequence ID" value="QEN03678.1"/>
    <property type="molecule type" value="Genomic_DNA"/>
</dbReference>
<dbReference type="SUPFAM" id="SSF47413">
    <property type="entry name" value="lambda repressor-like DNA-binding domains"/>
    <property type="match status" value="1"/>
</dbReference>
<keyword evidence="2" id="KW-0238">DNA-binding</keyword>
<reference evidence="5 6" key="1">
    <citation type="submission" date="2019-02" db="EMBL/GenBank/DDBJ databases">
        <authorList>
            <person name="Fomenkov A."/>
            <person name="Dubinina G."/>
            <person name="Grabovich M."/>
            <person name="Vincze T."/>
            <person name="Roberts R.J."/>
        </authorList>
    </citation>
    <scope>NUCLEOTIDE SEQUENCE [LARGE SCALE GENOMIC DNA]</scope>
    <source>
        <strain evidence="5 6">P</strain>
    </source>
</reference>
<dbReference type="InterPro" id="IPR000843">
    <property type="entry name" value="HTH_LacI"/>
</dbReference>
<dbReference type="AlphaFoldDB" id="A0A5C1Q8I7"/>
<protein>
    <submittedName>
        <fullName evidence="5">LacI family transcriptional regulator</fullName>
    </submittedName>
</protein>
<dbReference type="SMART" id="SM00354">
    <property type="entry name" value="HTH_LACI"/>
    <property type="match status" value="1"/>
</dbReference>
<dbReference type="Pfam" id="PF00356">
    <property type="entry name" value="LacI"/>
    <property type="match status" value="1"/>
</dbReference>
<evidence type="ECO:0000256" key="2">
    <source>
        <dbReference type="ARBA" id="ARBA00023125"/>
    </source>
</evidence>
<dbReference type="GO" id="GO:0000976">
    <property type="term" value="F:transcription cis-regulatory region binding"/>
    <property type="evidence" value="ECO:0007669"/>
    <property type="project" value="TreeGrafter"/>
</dbReference>
<dbReference type="Gene3D" id="1.10.260.40">
    <property type="entry name" value="lambda repressor-like DNA-binding domains"/>
    <property type="match status" value="1"/>
</dbReference>
<dbReference type="Pfam" id="PF13377">
    <property type="entry name" value="Peripla_BP_3"/>
    <property type="match status" value="1"/>
</dbReference>
<proteinExistence type="predicted"/>
<evidence type="ECO:0000313" key="5">
    <source>
        <dbReference type="EMBL" id="QEN03678.1"/>
    </source>
</evidence>
<sequence>MKVTIKDIAAVAGVSHSTVSRALNDSPQISKATKEKIKYLAKSMNFEFNAGARSLKGVRTGNIAVIYESYIDQFGSSLYINQLFTELRHILESMDMDAIIIEGYHPDTGASNIERLLRQQKVDGFLIVHDQITNRDYNSIQEAGLPLVQLHMRPRFFKGEKLNAFSSDNIYGGKLATNHLIKQGCRNILTVLPNEEKSLEYIDRTKGYLLALEENGIEFNPEYVIKIDCSYTKGYDLVQSIPNLIKKADGIFFQTDVQAFGFLTAAKESGIKIPQKLLVIGYDDTPVCEYTSPLLTTIHQPKKELARLAANRIMELINKVNYDKYTVEVVKPTLVLRKSS</sequence>
<dbReference type="InterPro" id="IPR010982">
    <property type="entry name" value="Lambda_DNA-bd_dom_sf"/>
</dbReference>
<dbReference type="PROSITE" id="PS50932">
    <property type="entry name" value="HTH_LACI_2"/>
    <property type="match status" value="1"/>
</dbReference>
<evidence type="ECO:0000256" key="3">
    <source>
        <dbReference type="ARBA" id="ARBA00023163"/>
    </source>
</evidence>
<evidence type="ECO:0000256" key="1">
    <source>
        <dbReference type="ARBA" id="ARBA00023015"/>
    </source>
</evidence>
<dbReference type="PROSITE" id="PS00356">
    <property type="entry name" value="HTH_LACI_1"/>
    <property type="match status" value="1"/>
</dbReference>
<dbReference type="KEGG" id="sper:EW093_02835"/>
<reference evidence="5 6" key="2">
    <citation type="submission" date="2019-09" db="EMBL/GenBank/DDBJ databases">
        <title>Complete Genome Sequence and Methylome Analysis of free living Spirochaetas.</title>
        <authorList>
            <person name="Leshcheva N."/>
            <person name="Mikheeva N."/>
        </authorList>
    </citation>
    <scope>NUCLEOTIDE SEQUENCE [LARGE SCALE GENOMIC DNA]</scope>
    <source>
        <strain evidence="5 6">P</strain>
    </source>
</reference>
<keyword evidence="3" id="KW-0804">Transcription</keyword>
<dbReference type="InterPro" id="IPR028082">
    <property type="entry name" value="Peripla_BP_I"/>
</dbReference>
<dbReference type="Proteomes" id="UP000323824">
    <property type="component" value="Chromosome"/>
</dbReference>
<feature type="domain" description="HTH lacI-type" evidence="4">
    <location>
        <begin position="3"/>
        <end position="57"/>
    </location>
</feature>
<dbReference type="CDD" id="cd06267">
    <property type="entry name" value="PBP1_LacI_sugar_binding-like"/>
    <property type="match status" value="1"/>
</dbReference>
<dbReference type="GO" id="GO:0003700">
    <property type="term" value="F:DNA-binding transcription factor activity"/>
    <property type="evidence" value="ECO:0007669"/>
    <property type="project" value="TreeGrafter"/>
</dbReference>
<dbReference type="PRINTS" id="PR00036">
    <property type="entry name" value="HTHLACI"/>
</dbReference>
<dbReference type="SUPFAM" id="SSF53822">
    <property type="entry name" value="Periplasmic binding protein-like I"/>
    <property type="match status" value="1"/>
</dbReference>
<accession>A0A5C1Q8I7</accession>
<dbReference type="CDD" id="cd01392">
    <property type="entry name" value="HTH_LacI"/>
    <property type="match status" value="1"/>
</dbReference>
<organism evidence="5 6">
    <name type="scientific">Thiospirochaeta perfilievii</name>
    <dbReference type="NCBI Taxonomy" id="252967"/>
    <lineage>
        <taxon>Bacteria</taxon>
        <taxon>Pseudomonadati</taxon>
        <taxon>Spirochaetota</taxon>
        <taxon>Spirochaetia</taxon>
        <taxon>Spirochaetales</taxon>
        <taxon>Spirochaetaceae</taxon>
        <taxon>Thiospirochaeta</taxon>
    </lineage>
</organism>
<keyword evidence="1" id="KW-0805">Transcription regulation</keyword>
<gene>
    <name evidence="5" type="ORF">EW093_02835</name>
</gene>